<dbReference type="AlphaFoldDB" id="A0A067N4Z3"/>
<evidence type="ECO:0000256" key="1">
    <source>
        <dbReference type="SAM" id="MobiDB-lite"/>
    </source>
</evidence>
<dbReference type="OrthoDB" id="5590473at2759"/>
<accession>A0A067N4Z3</accession>
<proteinExistence type="predicted"/>
<keyword evidence="3" id="KW-1185">Reference proteome</keyword>
<feature type="compositionally biased region" description="Low complexity" evidence="1">
    <location>
        <begin position="1"/>
        <end position="13"/>
    </location>
</feature>
<reference evidence="3" key="1">
    <citation type="journal article" date="2014" name="Proc. Natl. Acad. Sci. U.S.A.">
        <title>Extensive sampling of basidiomycete genomes demonstrates inadequacy of the white-rot/brown-rot paradigm for wood decay fungi.</title>
        <authorList>
            <person name="Riley R."/>
            <person name="Salamov A.A."/>
            <person name="Brown D.W."/>
            <person name="Nagy L.G."/>
            <person name="Floudas D."/>
            <person name="Held B.W."/>
            <person name="Levasseur A."/>
            <person name="Lombard V."/>
            <person name="Morin E."/>
            <person name="Otillar R."/>
            <person name="Lindquist E.A."/>
            <person name="Sun H."/>
            <person name="LaButti K.M."/>
            <person name="Schmutz J."/>
            <person name="Jabbour D."/>
            <person name="Luo H."/>
            <person name="Baker S.E."/>
            <person name="Pisabarro A.G."/>
            <person name="Walton J.D."/>
            <person name="Blanchette R.A."/>
            <person name="Henrissat B."/>
            <person name="Martin F."/>
            <person name="Cullen D."/>
            <person name="Hibbett D.S."/>
            <person name="Grigoriev I.V."/>
        </authorList>
    </citation>
    <scope>NUCLEOTIDE SEQUENCE [LARGE SCALE GENOMIC DNA]</scope>
    <source>
        <strain evidence="3">FD-172 SS1</strain>
    </source>
</reference>
<organism evidence="2 3">
    <name type="scientific">Botryobasidium botryosum (strain FD-172 SS1)</name>
    <dbReference type="NCBI Taxonomy" id="930990"/>
    <lineage>
        <taxon>Eukaryota</taxon>
        <taxon>Fungi</taxon>
        <taxon>Dikarya</taxon>
        <taxon>Basidiomycota</taxon>
        <taxon>Agaricomycotina</taxon>
        <taxon>Agaricomycetes</taxon>
        <taxon>Cantharellales</taxon>
        <taxon>Botryobasidiaceae</taxon>
        <taxon>Botryobasidium</taxon>
    </lineage>
</organism>
<dbReference type="EMBL" id="KL198019">
    <property type="protein sequence ID" value="KDQ19212.1"/>
    <property type="molecule type" value="Genomic_DNA"/>
</dbReference>
<dbReference type="Proteomes" id="UP000027195">
    <property type="component" value="Unassembled WGS sequence"/>
</dbReference>
<evidence type="ECO:0000313" key="3">
    <source>
        <dbReference type="Proteomes" id="UP000027195"/>
    </source>
</evidence>
<sequence length="371" mass="40486">MSAPASTSSTSAPRPVDREGRSAVSRKPMPTPRHNMDASDALAEQPVGENLKPADGDSDARILTEQGSHEADLPEHGGEQSSVVALAAQAVAPVHLTARAARRQPEDVFTARDVDRSVLDLIPSDGQYDSADVRLVEAVVRMHHPLNLSPEYDIHTLCAFIDYSNIERGFRQYWTSKGIAEYGAPHLLSLRALHALIARGRPLRRRGGHLATSDLPAAKWASEGMAQLGYELHTPESTQHANGERQEQGVDEELQWRIYSNASRLFDDDDDDDDEGDARRLGVTFVVATGDGADAEHNLGGFPDALSAAMILGISVELWTWRKKTSSDLVKLAHDFPTKFRLFELDRFAPHLLPRVPSPEPATEMGASAAA</sequence>
<evidence type="ECO:0008006" key="4">
    <source>
        <dbReference type="Google" id="ProtNLM"/>
    </source>
</evidence>
<dbReference type="STRING" id="930990.A0A067N4Z3"/>
<protein>
    <recommendedName>
        <fullName evidence="4">NYN domain-containing protein</fullName>
    </recommendedName>
</protein>
<dbReference type="Gene3D" id="3.40.50.1010">
    <property type="entry name" value="5'-nuclease"/>
    <property type="match status" value="1"/>
</dbReference>
<gene>
    <name evidence="2" type="ORF">BOTBODRAFT_41514</name>
</gene>
<feature type="region of interest" description="Disordered" evidence="1">
    <location>
        <begin position="1"/>
        <end position="60"/>
    </location>
</feature>
<dbReference type="HOGENOM" id="CLU_745942_0_0_1"/>
<dbReference type="InParanoid" id="A0A067N4Z3"/>
<evidence type="ECO:0000313" key="2">
    <source>
        <dbReference type="EMBL" id="KDQ19212.1"/>
    </source>
</evidence>
<name>A0A067N4Z3_BOTB1</name>